<dbReference type="EMBL" id="BAAAGE010000002">
    <property type="protein sequence ID" value="GAA0722079.1"/>
    <property type="molecule type" value="Genomic_DNA"/>
</dbReference>
<name>A0ABN1IVR1_9FLAO</name>
<accession>A0ABN1IVR1</accession>
<evidence type="ECO:0000259" key="1">
    <source>
        <dbReference type="Pfam" id="PF14292"/>
    </source>
</evidence>
<organism evidence="2 3">
    <name type="scientific">Aquimarina litoralis</name>
    <dbReference type="NCBI Taxonomy" id="584605"/>
    <lineage>
        <taxon>Bacteria</taxon>
        <taxon>Pseudomonadati</taxon>
        <taxon>Bacteroidota</taxon>
        <taxon>Flavobacteriia</taxon>
        <taxon>Flavobacteriales</taxon>
        <taxon>Flavobacteriaceae</taxon>
        <taxon>Aquimarina</taxon>
    </lineage>
</organism>
<reference evidence="2 3" key="1">
    <citation type="journal article" date="2019" name="Int. J. Syst. Evol. Microbiol.">
        <title>The Global Catalogue of Microorganisms (GCM) 10K type strain sequencing project: providing services to taxonomists for standard genome sequencing and annotation.</title>
        <authorList>
            <consortium name="The Broad Institute Genomics Platform"/>
            <consortium name="The Broad Institute Genome Sequencing Center for Infectious Disease"/>
            <person name="Wu L."/>
            <person name="Ma J."/>
        </authorList>
    </citation>
    <scope>NUCLEOTIDE SEQUENCE [LARGE SCALE GENOMIC DNA]</scope>
    <source>
        <strain evidence="2 3">JCM 15974</strain>
    </source>
</reference>
<protein>
    <recommendedName>
        <fullName evidence="1">SusE outer membrane protein domain-containing protein</fullName>
    </recommendedName>
</protein>
<dbReference type="Gene3D" id="2.60.40.3620">
    <property type="match status" value="2"/>
</dbReference>
<dbReference type="InterPro" id="IPR025970">
    <property type="entry name" value="SusE"/>
</dbReference>
<feature type="domain" description="SusE outer membrane protein" evidence="1">
    <location>
        <begin position="29"/>
        <end position="125"/>
    </location>
</feature>
<comment type="caution">
    <text evidence="2">The sequence shown here is derived from an EMBL/GenBank/DDBJ whole genome shotgun (WGS) entry which is preliminary data.</text>
</comment>
<evidence type="ECO:0000313" key="3">
    <source>
        <dbReference type="Proteomes" id="UP001501758"/>
    </source>
</evidence>
<proteinExistence type="predicted"/>
<dbReference type="PROSITE" id="PS51257">
    <property type="entry name" value="PROKAR_LIPOPROTEIN"/>
    <property type="match status" value="1"/>
</dbReference>
<keyword evidence="3" id="KW-1185">Reference proteome</keyword>
<sequence>MKNIKFIIIVVLIGSLGMISCENNDDLITVSPNASTGIATFSTSNITLDRANESTEVLTITFQEPEFGYNAGSIGYQLLFDLQDGDFSSPEISTVTNGFSKTFTTAELNQILINLGAVPEEVTDLFIVVETVLSTDTSWFSERNSLTVTPYLSALDLSSRWGLVGTATINGWDGPDMPFYQSTDENEPAGTFVTYVDLLDGAIKIRADNDWAVNYGDNESDNLLDFGGNDIVIAAGSYKILFNENSLVYSIEPYSWGLVGDATTNGWDGPDMPLTYDPLFDNWKAEVELLDGNLKFRFNNDWDINYGDAESDGILEPGTLNNNIPVTAGNYIITFNPITLEYTLKQN</sequence>
<gene>
    <name evidence="2" type="ORF">GCM10009430_24120</name>
</gene>
<dbReference type="CDD" id="cd12956">
    <property type="entry name" value="CBM_SusE-F_like"/>
    <property type="match status" value="2"/>
</dbReference>
<dbReference type="Pfam" id="PF14292">
    <property type="entry name" value="SusE"/>
    <property type="match status" value="1"/>
</dbReference>
<evidence type="ECO:0000313" key="2">
    <source>
        <dbReference type="EMBL" id="GAA0722079.1"/>
    </source>
</evidence>
<dbReference type="Proteomes" id="UP001501758">
    <property type="component" value="Unassembled WGS sequence"/>
</dbReference>
<dbReference type="RefSeq" id="WP_343912558.1">
    <property type="nucleotide sequence ID" value="NZ_BAAAGE010000002.1"/>
</dbReference>